<feature type="compositionally biased region" description="Basic and acidic residues" evidence="12">
    <location>
        <begin position="207"/>
        <end position="225"/>
    </location>
</feature>
<keyword evidence="11" id="KW-0175">Coiled coil</keyword>
<keyword evidence="2" id="KW-0150">Chloroplast</keyword>
<gene>
    <name evidence="14" type="ORF">LITE_LOCUS10985</name>
</gene>
<keyword evidence="6 10" id="KW-0694">RNA-binding</keyword>
<comment type="caution">
    <text evidence="14">The sequence shown here is derived from an EMBL/GenBank/DDBJ whole genome shotgun (WGS) entry which is preliminary data.</text>
</comment>
<proteinExistence type="predicted"/>
<dbReference type="SUPFAM" id="SSF75471">
    <property type="entry name" value="YhbY-like"/>
    <property type="match status" value="3"/>
</dbReference>
<evidence type="ECO:0000256" key="6">
    <source>
        <dbReference type="ARBA" id="ARBA00022884"/>
    </source>
</evidence>
<dbReference type="GO" id="GO:1990904">
    <property type="term" value="C:ribonucleoprotein complex"/>
    <property type="evidence" value="ECO:0007669"/>
    <property type="project" value="UniProtKB-KW"/>
</dbReference>
<evidence type="ECO:0000256" key="8">
    <source>
        <dbReference type="ARBA" id="ARBA00023187"/>
    </source>
</evidence>
<dbReference type="InterPro" id="IPR035920">
    <property type="entry name" value="YhbY-like_sf"/>
</dbReference>
<feature type="region of interest" description="Disordered" evidence="12">
    <location>
        <begin position="78"/>
        <end position="116"/>
    </location>
</feature>
<evidence type="ECO:0000256" key="4">
    <source>
        <dbReference type="ARBA" id="ARBA00022664"/>
    </source>
</evidence>
<dbReference type="FunFam" id="3.30.110.60:FF:000003">
    <property type="entry name" value="CRM-domain containing factor CFM3B, chloroplastic"/>
    <property type="match status" value="1"/>
</dbReference>
<dbReference type="GO" id="GO:0009507">
    <property type="term" value="C:chloroplast"/>
    <property type="evidence" value="ECO:0007669"/>
    <property type="project" value="UniProtKB-SubCell"/>
</dbReference>
<feature type="domain" description="CRM" evidence="13">
    <location>
        <begin position="656"/>
        <end position="756"/>
    </location>
</feature>
<evidence type="ECO:0000256" key="5">
    <source>
        <dbReference type="ARBA" id="ARBA00022737"/>
    </source>
</evidence>
<keyword evidence="5" id="KW-0677">Repeat</keyword>
<dbReference type="InterPro" id="IPR001890">
    <property type="entry name" value="RNA-binding_CRM"/>
</dbReference>
<feature type="compositionally biased region" description="Basic and acidic residues" evidence="12">
    <location>
        <begin position="549"/>
        <end position="563"/>
    </location>
</feature>
<keyword evidence="3" id="KW-0934">Plastid</keyword>
<name>A0AAV0IU27_9ROSI</name>
<evidence type="ECO:0000256" key="12">
    <source>
        <dbReference type="SAM" id="MobiDB-lite"/>
    </source>
</evidence>
<evidence type="ECO:0000256" key="11">
    <source>
        <dbReference type="SAM" id="Coils"/>
    </source>
</evidence>
<keyword evidence="4" id="KW-0507">mRNA processing</keyword>
<accession>A0AAV0IU27</accession>
<evidence type="ECO:0000256" key="3">
    <source>
        <dbReference type="ARBA" id="ARBA00022640"/>
    </source>
</evidence>
<keyword evidence="15" id="KW-1185">Reference proteome</keyword>
<sequence length="871" mass="99240">MPTPTWECSSQLSFHFVPAFETGIRFSNAKIAIAGHFPISFKVMSFATAKLSELPLRGHSSFFTQPFCSSLRTNKYVRTQNPKSRNSNSPNSTWLSKWPPKGNSVRGSPKKEVSRNVNEEKARYLAREKGETAIERIVLRLRNLGLGPDDEEGGGEEGREETRILTAELPPVNGEERLADLLKREWIRPDTVLDEDDDSDDEMALPWEREEKEKEMQGREEDGGRERKRRPKAPTLAELTIDDEELRRLRRMGMTLRERINVPKAGITQEVLEKIHDKWRKAELVRLKFHEFLAHDMKTGHEIVELTACINHQRRTGGLVLWRAGSVMIVYRGANYQGPKSTSELARKEEESRFIPDVSSADSFKSDEAALPDPEKSILPVVRPPQLTETLTEQEIEYNKLLDGLGARYEAWWGTGVLPVDADLLPPKVPGYMTPFRCLPTGMRPRLTNVEMTNLRKLAKSLPCHFALGRNRNHQGLAVAILKLWEQSLIVKIAVKRGIQNTNNKLMAEEINQLTGGVLLLRNKYYIVIFRGKDFLPANVASQLAERQEMTKQIQDNEEKLRSNLEASPSGKEGEGNALAGTLAEFYEAQARWGRDTSVEEHEKMVEEAAKAKTARLVRRIEHKLANANSKKLRAEKLLSKIEASMVPADPDYDRETITDEERIVFRKIGLRMKPYLPMGIRGVFDGVIENMHLHWKYREVVKLITKQKTMTFVEDTARLLEYESGGILVAIERVPKGYALIYYRGKNYHRPISLRPRNLLTKAKALKRFVAMQRHEALSQHIFELEHTIKQLKAEIGLSEDESSDNWSTGASLLVDSNSDFTEVEDEASYIASDEDVSNDDGEEEDLDWEDEDFESSDSENSDDILAHDI</sequence>
<dbReference type="GO" id="GO:0006397">
    <property type="term" value="P:mRNA processing"/>
    <property type="evidence" value="ECO:0007669"/>
    <property type="project" value="UniProtKB-KW"/>
</dbReference>
<evidence type="ECO:0000313" key="15">
    <source>
        <dbReference type="Proteomes" id="UP001154282"/>
    </source>
</evidence>
<evidence type="ECO:0000256" key="7">
    <source>
        <dbReference type="ARBA" id="ARBA00022946"/>
    </source>
</evidence>
<dbReference type="Gene3D" id="3.30.110.60">
    <property type="entry name" value="YhbY-like"/>
    <property type="match status" value="3"/>
</dbReference>
<evidence type="ECO:0000256" key="10">
    <source>
        <dbReference type="PROSITE-ProRule" id="PRU00626"/>
    </source>
</evidence>
<evidence type="ECO:0000256" key="2">
    <source>
        <dbReference type="ARBA" id="ARBA00022528"/>
    </source>
</evidence>
<evidence type="ECO:0000256" key="9">
    <source>
        <dbReference type="ARBA" id="ARBA00023274"/>
    </source>
</evidence>
<organism evidence="14 15">
    <name type="scientific">Linum tenue</name>
    <dbReference type="NCBI Taxonomy" id="586396"/>
    <lineage>
        <taxon>Eukaryota</taxon>
        <taxon>Viridiplantae</taxon>
        <taxon>Streptophyta</taxon>
        <taxon>Embryophyta</taxon>
        <taxon>Tracheophyta</taxon>
        <taxon>Spermatophyta</taxon>
        <taxon>Magnoliopsida</taxon>
        <taxon>eudicotyledons</taxon>
        <taxon>Gunneridae</taxon>
        <taxon>Pentapetalae</taxon>
        <taxon>rosids</taxon>
        <taxon>fabids</taxon>
        <taxon>Malpighiales</taxon>
        <taxon>Linaceae</taxon>
        <taxon>Linum</taxon>
    </lineage>
</organism>
<feature type="compositionally biased region" description="Low complexity" evidence="12">
    <location>
        <begin position="81"/>
        <end position="92"/>
    </location>
</feature>
<protein>
    <recommendedName>
        <fullName evidence="13">CRM domain-containing protein</fullName>
    </recommendedName>
</protein>
<dbReference type="InterPro" id="IPR045278">
    <property type="entry name" value="CRS1/CFM2/CFM3"/>
</dbReference>
<dbReference type="SMART" id="SM01103">
    <property type="entry name" value="CRS1_YhbY"/>
    <property type="match status" value="3"/>
</dbReference>
<evidence type="ECO:0000259" key="13">
    <source>
        <dbReference type="PROSITE" id="PS51295"/>
    </source>
</evidence>
<keyword evidence="8" id="KW-0508">mRNA splicing</keyword>
<dbReference type="GO" id="GO:0003729">
    <property type="term" value="F:mRNA binding"/>
    <property type="evidence" value="ECO:0007669"/>
    <property type="project" value="InterPro"/>
</dbReference>
<evidence type="ECO:0000313" key="14">
    <source>
        <dbReference type="EMBL" id="CAI0400947.1"/>
    </source>
</evidence>
<comment type="subcellular location">
    <subcellularLocation>
        <location evidence="1">Plastid</location>
        <location evidence="1">Chloroplast</location>
    </subcellularLocation>
</comment>
<feature type="region of interest" description="Disordered" evidence="12">
    <location>
        <begin position="826"/>
        <end position="871"/>
    </location>
</feature>
<feature type="region of interest" description="Disordered" evidence="12">
    <location>
        <begin position="549"/>
        <end position="576"/>
    </location>
</feature>
<feature type="domain" description="CRM" evidence="13">
    <location>
        <begin position="239"/>
        <end position="343"/>
    </location>
</feature>
<dbReference type="PROSITE" id="PS51295">
    <property type="entry name" value="CRM"/>
    <property type="match status" value="3"/>
</dbReference>
<dbReference type="GO" id="GO:0000373">
    <property type="term" value="P:Group II intron splicing"/>
    <property type="evidence" value="ECO:0007669"/>
    <property type="project" value="UniProtKB-ARBA"/>
</dbReference>
<dbReference type="AlphaFoldDB" id="A0AAV0IU27"/>
<feature type="region of interest" description="Disordered" evidence="12">
    <location>
        <begin position="192"/>
        <end position="234"/>
    </location>
</feature>
<feature type="compositionally biased region" description="Acidic residues" evidence="12">
    <location>
        <begin position="192"/>
        <end position="203"/>
    </location>
</feature>
<feature type="compositionally biased region" description="Acidic residues" evidence="12">
    <location>
        <begin position="826"/>
        <end position="864"/>
    </location>
</feature>
<dbReference type="PANTHER" id="PTHR31846">
    <property type="entry name" value="CRS1 / YHBY (CRM) DOMAIN-CONTAINING PROTEIN"/>
    <property type="match status" value="1"/>
</dbReference>
<feature type="coiled-coil region" evidence="11">
    <location>
        <begin position="776"/>
        <end position="803"/>
    </location>
</feature>
<dbReference type="PANTHER" id="PTHR31846:SF4">
    <property type="entry name" value="CRS1 _ YHBY (CRM) DOMAIN-CONTAINING PROTEIN"/>
    <property type="match status" value="1"/>
</dbReference>
<keyword evidence="9" id="KW-0687">Ribonucleoprotein</keyword>
<keyword evidence="7" id="KW-0809">Transit peptide</keyword>
<reference evidence="14" key="1">
    <citation type="submission" date="2022-08" db="EMBL/GenBank/DDBJ databases">
        <authorList>
            <person name="Gutierrez-Valencia J."/>
        </authorList>
    </citation>
    <scope>NUCLEOTIDE SEQUENCE</scope>
</reference>
<feature type="coiled-coil region" evidence="11">
    <location>
        <begin position="618"/>
        <end position="645"/>
    </location>
</feature>
<dbReference type="EMBL" id="CAMGYJ010000004">
    <property type="protein sequence ID" value="CAI0400947.1"/>
    <property type="molecule type" value="Genomic_DNA"/>
</dbReference>
<dbReference type="FunFam" id="3.30.110.60:FF:000002">
    <property type="entry name" value="CRS2-associated factor 1, chloroplastic"/>
    <property type="match status" value="2"/>
</dbReference>
<evidence type="ECO:0000256" key="1">
    <source>
        <dbReference type="ARBA" id="ARBA00004229"/>
    </source>
</evidence>
<feature type="domain" description="CRM" evidence="13">
    <location>
        <begin position="445"/>
        <end position="542"/>
    </location>
</feature>
<dbReference type="Proteomes" id="UP001154282">
    <property type="component" value="Unassembled WGS sequence"/>
</dbReference>
<dbReference type="Pfam" id="PF01985">
    <property type="entry name" value="CRS1_YhbY"/>
    <property type="match status" value="3"/>
</dbReference>